<accession>A0A7R9JEL8</accession>
<feature type="domain" description="Tim10-like" evidence="10">
    <location>
        <begin position="80"/>
        <end position="139"/>
    </location>
</feature>
<dbReference type="GO" id="GO:0015031">
    <property type="term" value="P:protein transport"/>
    <property type="evidence" value="ECO:0007669"/>
    <property type="project" value="UniProtKB-KW"/>
</dbReference>
<proteinExistence type="predicted"/>
<keyword evidence="3" id="KW-0479">Metal-binding</keyword>
<evidence type="ECO:0000256" key="3">
    <source>
        <dbReference type="ARBA" id="ARBA00022723"/>
    </source>
</evidence>
<evidence type="ECO:0000259" key="10">
    <source>
        <dbReference type="Pfam" id="PF02953"/>
    </source>
</evidence>
<evidence type="ECO:0000256" key="2">
    <source>
        <dbReference type="ARBA" id="ARBA00022448"/>
    </source>
</evidence>
<evidence type="ECO:0000256" key="1">
    <source>
        <dbReference type="ARBA" id="ARBA00004173"/>
    </source>
</evidence>
<reference evidence="11" key="1">
    <citation type="submission" date="2020-11" db="EMBL/GenBank/DDBJ databases">
        <authorList>
            <person name="Tran Van P."/>
        </authorList>
    </citation>
    <scope>NUCLEOTIDE SEQUENCE</scope>
</reference>
<dbReference type="AlphaFoldDB" id="A0A7R9JEL8"/>
<evidence type="ECO:0000256" key="5">
    <source>
        <dbReference type="ARBA" id="ARBA00022927"/>
    </source>
</evidence>
<keyword evidence="7" id="KW-0496">Mitochondrion</keyword>
<dbReference type="GO" id="GO:0046872">
    <property type="term" value="F:metal ion binding"/>
    <property type="evidence" value="ECO:0007669"/>
    <property type="project" value="UniProtKB-KW"/>
</dbReference>
<evidence type="ECO:0000256" key="6">
    <source>
        <dbReference type="ARBA" id="ARBA00023010"/>
    </source>
</evidence>
<gene>
    <name evidence="11" type="ORF">TCMB3V08_LOCUS10106</name>
</gene>
<organism evidence="11">
    <name type="scientific">Timema californicum</name>
    <name type="common">California timema</name>
    <name type="synonym">Walking stick</name>
    <dbReference type="NCBI Taxonomy" id="61474"/>
    <lineage>
        <taxon>Eukaryota</taxon>
        <taxon>Metazoa</taxon>
        <taxon>Ecdysozoa</taxon>
        <taxon>Arthropoda</taxon>
        <taxon>Hexapoda</taxon>
        <taxon>Insecta</taxon>
        <taxon>Pterygota</taxon>
        <taxon>Neoptera</taxon>
        <taxon>Polyneoptera</taxon>
        <taxon>Phasmatodea</taxon>
        <taxon>Timematodea</taxon>
        <taxon>Timematoidea</taxon>
        <taxon>Timematidae</taxon>
        <taxon>Timema</taxon>
    </lineage>
</organism>
<dbReference type="InterPro" id="IPR035427">
    <property type="entry name" value="Tim10-like_dom_sf"/>
</dbReference>
<dbReference type="PANTHER" id="PTHR13172">
    <property type="entry name" value="MITOCHONDRIAL IMPORT INNER MEMBRANE TRANSLOCASE SUBUNIT TIM9B"/>
    <property type="match status" value="1"/>
</dbReference>
<evidence type="ECO:0000256" key="4">
    <source>
        <dbReference type="ARBA" id="ARBA00022833"/>
    </source>
</evidence>
<feature type="compositionally biased region" description="Polar residues" evidence="9">
    <location>
        <begin position="156"/>
        <end position="168"/>
    </location>
</feature>
<evidence type="ECO:0000256" key="7">
    <source>
        <dbReference type="ARBA" id="ARBA00023128"/>
    </source>
</evidence>
<dbReference type="Gene3D" id="1.10.287.810">
    <property type="entry name" value="Mitochondrial import inner membrane translocase subunit tim13 like domains"/>
    <property type="match status" value="1"/>
</dbReference>
<keyword evidence="6" id="KW-0811">Translocation</keyword>
<evidence type="ECO:0000256" key="9">
    <source>
        <dbReference type="SAM" id="MobiDB-lite"/>
    </source>
</evidence>
<feature type="region of interest" description="Disordered" evidence="9">
    <location>
        <begin position="155"/>
        <end position="187"/>
    </location>
</feature>
<dbReference type="InterPro" id="IPR050673">
    <property type="entry name" value="Mito_inner_translocase_sub"/>
</dbReference>
<dbReference type="SUPFAM" id="SSF144122">
    <property type="entry name" value="Tim10-like"/>
    <property type="match status" value="1"/>
</dbReference>
<keyword evidence="8" id="KW-1015">Disulfide bond</keyword>
<dbReference type="Pfam" id="PF02953">
    <property type="entry name" value="zf-Tim10_DDP"/>
    <property type="match status" value="1"/>
</dbReference>
<dbReference type="EMBL" id="OE185787">
    <property type="protein sequence ID" value="CAD7577558.1"/>
    <property type="molecule type" value="Genomic_DNA"/>
</dbReference>
<keyword evidence="4" id="KW-0862">Zinc</keyword>
<keyword evidence="5" id="KW-0653">Protein transport</keyword>
<feature type="compositionally biased region" description="Polar residues" evidence="9">
    <location>
        <begin position="178"/>
        <end position="187"/>
    </location>
</feature>
<name>A0A7R9JEL8_TIMCA</name>
<keyword evidence="2" id="KW-0813">Transport</keyword>
<evidence type="ECO:0000313" key="11">
    <source>
        <dbReference type="EMBL" id="CAD7577558.1"/>
    </source>
</evidence>
<dbReference type="GO" id="GO:0005739">
    <property type="term" value="C:mitochondrion"/>
    <property type="evidence" value="ECO:0007669"/>
    <property type="project" value="UniProtKB-SubCell"/>
</dbReference>
<protein>
    <submittedName>
        <fullName evidence="11">(California timema) hypothetical protein</fullName>
    </submittedName>
</protein>
<sequence length="187" mass="21209">MFPKWGKCRNVGGYASSGRRRFRETQDRGGGLIWTVGNKQVLKELFGGESKRVENHLGTTPNSPERDSNLNLPVLSSRAQHDKRFKDFLQVYNIMSEVCFSRCVSTLSNRDISADEAQCVSLCTDKYVNMNNKLMQVYMEVQPIIMNKRMEEMSKLQESQQAAQTDITTDVLPEETAGISNDTKQDS</sequence>
<evidence type="ECO:0000256" key="8">
    <source>
        <dbReference type="ARBA" id="ARBA00023157"/>
    </source>
</evidence>
<comment type="subcellular location">
    <subcellularLocation>
        <location evidence="1">Mitochondrion</location>
    </subcellularLocation>
</comment>
<dbReference type="InterPro" id="IPR004217">
    <property type="entry name" value="Tim10-like"/>
</dbReference>